<gene>
    <name evidence="1" type="ORF">M404DRAFT_999454</name>
</gene>
<dbReference type="EMBL" id="KN831964">
    <property type="protein sequence ID" value="KIO06245.1"/>
    <property type="molecule type" value="Genomic_DNA"/>
</dbReference>
<evidence type="ECO:0000313" key="1">
    <source>
        <dbReference type="EMBL" id="KIO06245.1"/>
    </source>
</evidence>
<evidence type="ECO:0000313" key="2">
    <source>
        <dbReference type="Proteomes" id="UP000054217"/>
    </source>
</evidence>
<proteinExistence type="predicted"/>
<dbReference type="HOGENOM" id="CLU_1816573_0_0_1"/>
<name>A0A0C3NZH0_PISTI</name>
<dbReference type="InParanoid" id="A0A0C3NZH0"/>
<dbReference type="Proteomes" id="UP000054217">
    <property type="component" value="Unassembled WGS sequence"/>
</dbReference>
<reference evidence="2" key="2">
    <citation type="submission" date="2015-01" db="EMBL/GenBank/DDBJ databases">
        <title>Evolutionary Origins and Diversification of the Mycorrhizal Mutualists.</title>
        <authorList>
            <consortium name="DOE Joint Genome Institute"/>
            <consortium name="Mycorrhizal Genomics Consortium"/>
            <person name="Kohler A."/>
            <person name="Kuo A."/>
            <person name="Nagy L.G."/>
            <person name="Floudas D."/>
            <person name="Copeland A."/>
            <person name="Barry K.W."/>
            <person name="Cichocki N."/>
            <person name="Veneault-Fourrey C."/>
            <person name="LaButti K."/>
            <person name="Lindquist E.A."/>
            <person name="Lipzen A."/>
            <person name="Lundell T."/>
            <person name="Morin E."/>
            <person name="Murat C."/>
            <person name="Riley R."/>
            <person name="Ohm R."/>
            <person name="Sun H."/>
            <person name="Tunlid A."/>
            <person name="Henrissat B."/>
            <person name="Grigoriev I.V."/>
            <person name="Hibbett D.S."/>
            <person name="Martin F."/>
        </authorList>
    </citation>
    <scope>NUCLEOTIDE SEQUENCE [LARGE SCALE GENOMIC DNA]</scope>
    <source>
        <strain evidence="2">Marx 270</strain>
    </source>
</reference>
<accession>A0A0C3NZH0</accession>
<organism evidence="1 2">
    <name type="scientific">Pisolithus tinctorius Marx 270</name>
    <dbReference type="NCBI Taxonomy" id="870435"/>
    <lineage>
        <taxon>Eukaryota</taxon>
        <taxon>Fungi</taxon>
        <taxon>Dikarya</taxon>
        <taxon>Basidiomycota</taxon>
        <taxon>Agaricomycotina</taxon>
        <taxon>Agaricomycetes</taxon>
        <taxon>Agaricomycetidae</taxon>
        <taxon>Boletales</taxon>
        <taxon>Sclerodermatineae</taxon>
        <taxon>Pisolithaceae</taxon>
        <taxon>Pisolithus</taxon>
    </lineage>
</organism>
<sequence length="142" mass="15769">MYSISSAVKVVRCPMYFYDVAPELNTYPSNMLLLHPTKPSRSCPIWASTFSQGQRKRQPASASFAHRSLVSSPSKCSINLPSYRALSWPFSLDSVLPPEEDITITLFCCAIYHGASSADVLARGMDVDKRRPSAVLESRIHT</sequence>
<dbReference type="AlphaFoldDB" id="A0A0C3NZH0"/>
<reference evidence="1 2" key="1">
    <citation type="submission" date="2014-04" db="EMBL/GenBank/DDBJ databases">
        <authorList>
            <consortium name="DOE Joint Genome Institute"/>
            <person name="Kuo A."/>
            <person name="Kohler A."/>
            <person name="Costa M.D."/>
            <person name="Nagy L.G."/>
            <person name="Floudas D."/>
            <person name="Copeland A."/>
            <person name="Barry K.W."/>
            <person name="Cichocki N."/>
            <person name="Veneault-Fourrey C."/>
            <person name="LaButti K."/>
            <person name="Lindquist E.A."/>
            <person name="Lipzen A."/>
            <person name="Lundell T."/>
            <person name="Morin E."/>
            <person name="Murat C."/>
            <person name="Sun H."/>
            <person name="Tunlid A."/>
            <person name="Henrissat B."/>
            <person name="Grigoriev I.V."/>
            <person name="Hibbett D.S."/>
            <person name="Martin F."/>
            <person name="Nordberg H.P."/>
            <person name="Cantor M.N."/>
            <person name="Hua S.X."/>
        </authorList>
    </citation>
    <scope>NUCLEOTIDE SEQUENCE [LARGE SCALE GENOMIC DNA]</scope>
    <source>
        <strain evidence="1 2">Marx 270</strain>
    </source>
</reference>
<keyword evidence="2" id="KW-1185">Reference proteome</keyword>
<protein>
    <submittedName>
        <fullName evidence="1">Uncharacterized protein</fullName>
    </submittedName>
</protein>